<evidence type="ECO:0000313" key="3">
    <source>
        <dbReference type="Proteomes" id="UP000195696"/>
    </source>
</evidence>
<sequence length="24" mass="2906">MVGKDRIDSDESIELYEFEEEKED</sequence>
<accession>A0A1G4EXY9</accession>
<gene>
    <name evidence="2" type="ORF">BWGO95_05843</name>
</gene>
<evidence type="ECO:0000256" key="1">
    <source>
        <dbReference type="SAM" id="MobiDB-lite"/>
    </source>
</evidence>
<feature type="compositionally biased region" description="Acidic residues" evidence="1">
    <location>
        <begin position="10"/>
        <end position="24"/>
    </location>
</feature>
<evidence type="ECO:0000313" key="2">
    <source>
        <dbReference type="EMBL" id="SCB71591.1"/>
    </source>
</evidence>
<proteinExistence type="predicted"/>
<feature type="region of interest" description="Disordered" evidence="1">
    <location>
        <begin position="1"/>
        <end position="24"/>
    </location>
</feature>
<dbReference type="Proteomes" id="UP000195696">
    <property type="component" value="Unassembled WGS sequence"/>
</dbReference>
<reference evidence="2 3" key="1">
    <citation type="submission" date="2016-08" db="EMBL/GenBank/DDBJ databases">
        <authorList>
            <person name="Seilhamer J.J."/>
        </authorList>
    </citation>
    <scope>NUCLEOTIDE SEQUENCE [LARGE SCALE GENOMIC DNA]</scope>
    <source>
        <strain evidence="2 3">SDA_GO95</strain>
    </source>
</reference>
<dbReference type="EMBL" id="FMAK01000084">
    <property type="protein sequence ID" value="SCB71591.1"/>
    <property type="molecule type" value="Genomic_DNA"/>
</dbReference>
<organism evidence="2 3">
    <name type="scientific">Bacillus mycoides</name>
    <dbReference type="NCBI Taxonomy" id="1405"/>
    <lineage>
        <taxon>Bacteria</taxon>
        <taxon>Bacillati</taxon>
        <taxon>Bacillota</taxon>
        <taxon>Bacilli</taxon>
        <taxon>Bacillales</taxon>
        <taxon>Bacillaceae</taxon>
        <taxon>Bacillus</taxon>
        <taxon>Bacillus cereus group</taxon>
    </lineage>
</organism>
<dbReference type="AlphaFoldDB" id="A0A1G4EXY9"/>
<name>A0A1G4EXY9_BACMY</name>
<protein>
    <submittedName>
        <fullName evidence="2">Uncharacterized protein</fullName>
    </submittedName>
</protein>